<organism evidence="2">
    <name type="scientific">Leptolyngbya sp. NK1-12</name>
    <dbReference type="NCBI Taxonomy" id="2547451"/>
    <lineage>
        <taxon>Bacteria</taxon>
        <taxon>Bacillati</taxon>
        <taxon>Cyanobacteriota</taxon>
        <taxon>Cyanophyceae</taxon>
        <taxon>Leptolyngbyales</taxon>
        <taxon>Leptolyngbyaceae</taxon>
        <taxon>Leptolyngbya group</taxon>
        <taxon>Leptolyngbya</taxon>
    </lineage>
</organism>
<dbReference type="PANTHER" id="PTHR43135">
    <property type="entry name" value="ALPHA-D-RIBOSE 1-METHYLPHOSPHONATE 5-TRIPHOSPHATE DIPHOSPHATASE"/>
    <property type="match status" value="1"/>
</dbReference>
<proteinExistence type="predicted"/>
<dbReference type="InterPro" id="IPR006680">
    <property type="entry name" value="Amidohydro-rel"/>
</dbReference>
<dbReference type="SUPFAM" id="SSF51338">
    <property type="entry name" value="Composite domain of metallo-dependent hydrolases"/>
    <property type="match status" value="2"/>
</dbReference>
<dbReference type="SUPFAM" id="SSF51556">
    <property type="entry name" value="Metallo-dependent hydrolases"/>
    <property type="match status" value="1"/>
</dbReference>
<name>A0AA96WC41_9CYAN</name>
<protein>
    <submittedName>
        <fullName evidence="2">Amidohydrolase family protein</fullName>
    </submittedName>
</protein>
<evidence type="ECO:0000259" key="1">
    <source>
        <dbReference type="Pfam" id="PF01979"/>
    </source>
</evidence>
<accession>A0AA96WC41</accession>
<dbReference type="InterPro" id="IPR057744">
    <property type="entry name" value="OTAase-like"/>
</dbReference>
<dbReference type="Gene3D" id="2.30.40.10">
    <property type="entry name" value="Urease, subunit C, domain 1"/>
    <property type="match status" value="1"/>
</dbReference>
<dbReference type="EMBL" id="CP053586">
    <property type="protein sequence ID" value="WNZ22384.1"/>
    <property type="molecule type" value="Genomic_DNA"/>
</dbReference>
<dbReference type="InterPro" id="IPR032466">
    <property type="entry name" value="Metal_Hydrolase"/>
</dbReference>
<dbReference type="Pfam" id="PF01979">
    <property type="entry name" value="Amidohydro_1"/>
    <property type="match status" value="1"/>
</dbReference>
<dbReference type="Gene3D" id="3.20.20.140">
    <property type="entry name" value="Metal-dependent hydrolases"/>
    <property type="match status" value="1"/>
</dbReference>
<dbReference type="InterPro" id="IPR011059">
    <property type="entry name" value="Metal-dep_hydrolase_composite"/>
</dbReference>
<dbReference type="AlphaFoldDB" id="A0AA96WC41"/>
<dbReference type="PANTHER" id="PTHR43135:SF3">
    <property type="entry name" value="ALPHA-D-RIBOSE 1-METHYLPHOSPHONATE 5-TRIPHOSPHATE DIPHOSPHATASE"/>
    <property type="match status" value="1"/>
</dbReference>
<evidence type="ECO:0000313" key="2">
    <source>
        <dbReference type="EMBL" id="WNZ22384.1"/>
    </source>
</evidence>
<gene>
    <name evidence="2" type="ORF">HJG54_05575</name>
</gene>
<dbReference type="CDD" id="cd01299">
    <property type="entry name" value="Met_dep_hydrolase_A"/>
    <property type="match status" value="1"/>
</dbReference>
<dbReference type="RefSeq" id="WP_316433823.1">
    <property type="nucleotide sequence ID" value="NZ_CP053586.1"/>
</dbReference>
<sequence length="461" mass="50026">MRFRYSIILGTLLLLLIGFITQMGFAQDQLPSENQSQESTSVLFENVRIFDGTSEQLSAPSNVLVVGNKIQTISTASISAPTEGRVSRINGEERVLMPGLIDAHTHLYWENIPIETLASPNTPVETLDKAVETTAKNVLLRGFTSVRDMAGPVFRVKKAIDAGKVVGPRIYPSGAMISQTSGHGDFRELSELPRTPTTPLSRGELLGAGAVADGVDEVLRRTREQLMQGASQIKVSAGGGVASDFDPLDVSQYTESELHAAVEAAASWNTYVTVHAYTPTAIQLAIQAGVKAIEHGHLMDDKTARLMAEKGIWLSIQPFLDDEDAIPVPEANRSKQVQLFQGTDTAYALAKQYNLKTAWGTDTQFDARLATRQGAQLAKMVRWYTPAQVLRMATSTNAELLALSGPRNPYPGELGVVKEGALADLLLVDGNPLENIQLIEDPAKNFVVIMKDGKIYQNLLG</sequence>
<feature type="domain" description="Amidohydrolase-related" evidence="1">
    <location>
        <begin position="95"/>
        <end position="455"/>
    </location>
</feature>
<dbReference type="GO" id="GO:0016810">
    <property type="term" value="F:hydrolase activity, acting on carbon-nitrogen (but not peptide) bonds"/>
    <property type="evidence" value="ECO:0007669"/>
    <property type="project" value="InterPro"/>
</dbReference>
<dbReference type="InterPro" id="IPR051781">
    <property type="entry name" value="Metallo-dep_Hydrolase"/>
</dbReference>
<reference evidence="2" key="1">
    <citation type="submission" date="2020-05" db="EMBL/GenBank/DDBJ databases">
        <authorList>
            <person name="Zhu T."/>
            <person name="Keshari N."/>
            <person name="Lu X."/>
        </authorList>
    </citation>
    <scope>NUCLEOTIDE SEQUENCE</scope>
    <source>
        <strain evidence="2">NK1-12</strain>
    </source>
</reference>